<accession>A0ABU6RGL7</accession>
<organism evidence="1 2">
    <name type="scientific">Stylosanthes scabra</name>
    <dbReference type="NCBI Taxonomy" id="79078"/>
    <lineage>
        <taxon>Eukaryota</taxon>
        <taxon>Viridiplantae</taxon>
        <taxon>Streptophyta</taxon>
        <taxon>Embryophyta</taxon>
        <taxon>Tracheophyta</taxon>
        <taxon>Spermatophyta</taxon>
        <taxon>Magnoliopsida</taxon>
        <taxon>eudicotyledons</taxon>
        <taxon>Gunneridae</taxon>
        <taxon>Pentapetalae</taxon>
        <taxon>rosids</taxon>
        <taxon>fabids</taxon>
        <taxon>Fabales</taxon>
        <taxon>Fabaceae</taxon>
        <taxon>Papilionoideae</taxon>
        <taxon>50 kb inversion clade</taxon>
        <taxon>dalbergioids sensu lato</taxon>
        <taxon>Dalbergieae</taxon>
        <taxon>Pterocarpus clade</taxon>
        <taxon>Stylosanthes</taxon>
    </lineage>
</organism>
<evidence type="ECO:0000313" key="1">
    <source>
        <dbReference type="EMBL" id="MED6123075.1"/>
    </source>
</evidence>
<evidence type="ECO:0000313" key="2">
    <source>
        <dbReference type="Proteomes" id="UP001341840"/>
    </source>
</evidence>
<gene>
    <name evidence="1" type="ORF">PIB30_045878</name>
</gene>
<proteinExistence type="predicted"/>
<name>A0ABU6RGL7_9FABA</name>
<reference evidence="1 2" key="1">
    <citation type="journal article" date="2023" name="Plants (Basel)">
        <title>Bridging the Gap: Combining Genomics and Transcriptomics Approaches to Understand Stylosanthes scabra, an Orphan Legume from the Brazilian Caatinga.</title>
        <authorList>
            <person name="Ferreira-Neto J.R.C."/>
            <person name="da Silva M.D."/>
            <person name="Binneck E."/>
            <person name="de Melo N.F."/>
            <person name="da Silva R.H."/>
            <person name="de Melo A.L.T.M."/>
            <person name="Pandolfi V."/>
            <person name="Bustamante F.O."/>
            <person name="Brasileiro-Vidal A.C."/>
            <person name="Benko-Iseppon A.M."/>
        </authorList>
    </citation>
    <scope>NUCLEOTIDE SEQUENCE [LARGE SCALE GENOMIC DNA]</scope>
    <source>
        <tissue evidence="1">Leaves</tissue>
    </source>
</reference>
<dbReference type="EMBL" id="JASCZI010030491">
    <property type="protein sequence ID" value="MED6123075.1"/>
    <property type="molecule type" value="Genomic_DNA"/>
</dbReference>
<keyword evidence="2" id="KW-1185">Reference proteome</keyword>
<comment type="caution">
    <text evidence="1">The sequence shown here is derived from an EMBL/GenBank/DDBJ whole genome shotgun (WGS) entry which is preliminary data.</text>
</comment>
<sequence length="106" mass="12068">MARERHLHRAGARWSLSWSLRNGVARSRHLDRAGTPSTENFLIKKGGRGRAIWVNTRRLRQLYYADLGHQEDRGCVSRENALTWGARNMASMKLLAVQAIISRALS</sequence>
<protein>
    <submittedName>
        <fullName evidence="1">Uncharacterized protein</fullName>
    </submittedName>
</protein>
<dbReference type="Proteomes" id="UP001341840">
    <property type="component" value="Unassembled WGS sequence"/>
</dbReference>